<reference evidence="11" key="2">
    <citation type="submission" date="2020-05" db="UniProtKB">
        <authorList>
            <consortium name="EnsemblMetazoa"/>
        </authorList>
    </citation>
    <scope>IDENTIFICATION</scope>
    <source>
        <strain evidence="11">FAR1</strain>
    </source>
</reference>
<feature type="transmembrane region" description="Helical" evidence="10">
    <location>
        <begin position="81"/>
        <end position="101"/>
    </location>
</feature>
<name>A0A182QT34_9DIPT</name>
<evidence type="ECO:0000256" key="8">
    <source>
        <dbReference type="ARBA" id="ARBA00023136"/>
    </source>
</evidence>
<evidence type="ECO:0000256" key="10">
    <source>
        <dbReference type="SAM" id="Phobius"/>
    </source>
</evidence>
<evidence type="ECO:0000256" key="2">
    <source>
        <dbReference type="ARBA" id="ARBA00007570"/>
    </source>
</evidence>
<dbReference type="STRING" id="69004.A0A182QT34"/>
<comment type="subcellular location">
    <subcellularLocation>
        <location evidence="1">Mitochondrion inner membrane</location>
        <topology evidence="1">Multi-pass membrane protein</topology>
    </subcellularLocation>
</comment>
<dbReference type="VEuPathDB" id="VectorBase:AFAF016279"/>
<evidence type="ECO:0000256" key="4">
    <source>
        <dbReference type="ARBA" id="ARBA00022692"/>
    </source>
</evidence>
<evidence type="ECO:0000256" key="9">
    <source>
        <dbReference type="ARBA" id="ARBA00045905"/>
    </source>
</evidence>
<dbReference type="Proteomes" id="UP000075886">
    <property type="component" value="Unassembled WGS sequence"/>
</dbReference>
<evidence type="ECO:0000256" key="1">
    <source>
        <dbReference type="ARBA" id="ARBA00004448"/>
    </source>
</evidence>
<proteinExistence type="inferred from homology"/>
<keyword evidence="7" id="KW-0496">Mitochondrion</keyword>
<evidence type="ECO:0000256" key="6">
    <source>
        <dbReference type="ARBA" id="ARBA00022989"/>
    </source>
</evidence>
<dbReference type="GO" id="GO:0005743">
    <property type="term" value="C:mitochondrial inner membrane"/>
    <property type="evidence" value="ECO:0007669"/>
    <property type="project" value="UniProtKB-SubCell"/>
</dbReference>
<keyword evidence="8 10" id="KW-0472">Membrane</keyword>
<protein>
    <recommendedName>
        <fullName evidence="3">Transmembrane protein 242</fullName>
    </recommendedName>
</protein>
<reference evidence="12" key="1">
    <citation type="submission" date="2014-01" db="EMBL/GenBank/DDBJ databases">
        <title>The Genome Sequence of Anopheles farauti FAR1 (V2).</title>
        <authorList>
            <consortium name="The Broad Institute Genomics Platform"/>
            <person name="Neafsey D.E."/>
            <person name="Besansky N."/>
            <person name="Howell P."/>
            <person name="Walton C."/>
            <person name="Young S.K."/>
            <person name="Zeng Q."/>
            <person name="Gargeya S."/>
            <person name="Fitzgerald M."/>
            <person name="Haas B."/>
            <person name="Abouelleil A."/>
            <person name="Allen A.W."/>
            <person name="Alvarado L."/>
            <person name="Arachchi H.M."/>
            <person name="Berlin A.M."/>
            <person name="Chapman S.B."/>
            <person name="Gainer-Dewar J."/>
            <person name="Goldberg J."/>
            <person name="Griggs A."/>
            <person name="Gujja S."/>
            <person name="Hansen M."/>
            <person name="Howarth C."/>
            <person name="Imamovic A."/>
            <person name="Ireland A."/>
            <person name="Larimer J."/>
            <person name="McCowan C."/>
            <person name="Murphy C."/>
            <person name="Pearson M."/>
            <person name="Poon T.W."/>
            <person name="Priest M."/>
            <person name="Roberts A."/>
            <person name="Saif S."/>
            <person name="Shea T."/>
            <person name="Sisk P."/>
            <person name="Sykes S."/>
            <person name="Wortman J."/>
            <person name="Nusbaum C."/>
            <person name="Birren B."/>
        </authorList>
    </citation>
    <scope>NUCLEOTIDE SEQUENCE [LARGE SCALE GENOMIC DNA]</scope>
    <source>
        <strain evidence="12">FAR1</strain>
    </source>
</reference>
<dbReference type="Pfam" id="PF07096">
    <property type="entry name" value="DUF1358"/>
    <property type="match status" value="1"/>
</dbReference>
<dbReference type="PANTHER" id="PTHR13141:SF4">
    <property type="entry name" value="TRANSMEMBRANE PROTEIN 242"/>
    <property type="match status" value="1"/>
</dbReference>
<dbReference type="AlphaFoldDB" id="A0A182QT34"/>
<evidence type="ECO:0000313" key="12">
    <source>
        <dbReference type="Proteomes" id="UP000075886"/>
    </source>
</evidence>
<evidence type="ECO:0000313" key="11">
    <source>
        <dbReference type="EnsemblMetazoa" id="AFAF016279-PA"/>
    </source>
</evidence>
<organism evidence="11 12">
    <name type="scientific">Anopheles farauti</name>
    <dbReference type="NCBI Taxonomy" id="69004"/>
    <lineage>
        <taxon>Eukaryota</taxon>
        <taxon>Metazoa</taxon>
        <taxon>Ecdysozoa</taxon>
        <taxon>Arthropoda</taxon>
        <taxon>Hexapoda</taxon>
        <taxon>Insecta</taxon>
        <taxon>Pterygota</taxon>
        <taxon>Neoptera</taxon>
        <taxon>Endopterygota</taxon>
        <taxon>Diptera</taxon>
        <taxon>Nematocera</taxon>
        <taxon>Culicoidea</taxon>
        <taxon>Culicidae</taxon>
        <taxon>Anophelinae</taxon>
        <taxon>Anopheles</taxon>
    </lineage>
</organism>
<keyword evidence="4 10" id="KW-0812">Transmembrane</keyword>
<dbReference type="EnsemblMetazoa" id="AFAF016279-RA">
    <property type="protein sequence ID" value="AFAF016279-PA"/>
    <property type="gene ID" value="AFAF016279"/>
</dbReference>
<evidence type="ECO:0000256" key="3">
    <source>
        <dbReference type="ARBA" id="ARBA00013934"/>
    </source>
</evidence>
<keyword evidence="12" id="KW-1185">Reference proteome</keyword>
<evidence type="ECO:0000256" key="7">
    <source>
        <dbReference type="ARBA" id="ARBA00023128"/>
    </source>
</evidence>
<dbReference type="InterPro" id="IPR009792">
    <property type="entry name" value="TMEM242"/>
</dbReference>
<accession>A0A182QT34</accession>
<keyword evidence="5" id="KW-0999">Mitochondrion inner membrane</keyword>
<evidence type="ECO:0000256" key="5">
    <source>
        <dbReference type="ARBA" id="ARBA00022792"/>
    </source>
</evidence>
<feature type="transmembrane region" description="Helical" evidence="10">
    <location>
        <begin position="31"/>
        <end position="50"/>
    </location>
</feature>
<keyword evidence="6 10" id="KW-1133">Transmembrane helix</keyword>
<comment type="function">
    <text evidence="9">Scaffold protein that participates in the c-ring assembly of mitochondrial ATP synthase (F(1)F(0) ATP synthase or complex V) by facilitating the membrane insertion and oligomer formation of the subunit c/ATP5MC3. Participates in the incorporation of the c-ring into vestigial complexes. Additionally influences the incorporation of subunits MT-ATP6, MT-ATP8, ATP5MJ, and ATP5MK in the ATP synthase.</text>
</comment>
<comment type="similarity">
    <text evidence="2">Belongs to the TMEM242 family.</text>
</comment>
<sequence>MGLPMEQSSRIAPSLDELTEEQRKFRYRAGAFLAAVGATSAVAGFSKAIMSAKKSDPKYFDKGLHGSIALHEAGTSLALRALGWGTLYAILGTGTICFGIWKLSGAKDMKEFREAVGKVLPRVPRNDPPTSRTEFEGLTDLMQYLSTWGKDEKTAAGPVVATTSKPSQ</sequence>
<dbReference type="PANTHER" id="PTHR13141">
    <property type="entry name" value="TRANSMEMBRANE PROTEIN 242"/>
    <property type="match status" value="1"/>
</dbReference>
<dbReference type="EMBL" id="AXCN02000829">
    <property type="status" value="NOT_ANNOTATED_CDS"/>
    <property type="molecule type" value="Genomic_DNA"/>
</dbReference>